<keyword evidence="4" id="KW-1185">Reference proteome</keyword>
<dbReference type="PANTHER" id="PTHR24092">
    <property type="entry name" value="PROBABLE PHOSPHOLIPID-TRANSPORTING ATPASE"/>
    <property type="match status" value="1"/>
</dbReference>
<evidence type="ECO:0000256" key="1">
    <source>
        <dbReference type="SAM" id="Phobius"/>
    </source>
</evidence>
<dbReference type="InterPro" id="IPR032631">
    <property type="entry name" value="P-type_ATPase_N"/>
</dbReference>
<organism evidence="3 4">
    <name type="scientific">Myotis brandtii</name>
    <name type="common">Brandt's bat</name>
    <dbReference type="NCBI Taxonomy" id="109478"/>
    <lineage>
        <taxon>Eukaryota</taxon>
        <taxon>Metazoa</taxon>
        <taxon>Chordata</taxon>
        <taxon>Craniata</taxon>
        <taxon>Vertebrata</taxon>
        <taxon>Euteleostomi</taxon>
        <taxon>Mammalia</taxon>
        <taxon>Eutheria</taxon>
        <taxon>Laurasiatheria</taxon>
        <taxon>Chiroptera</taxon>
        <taxon>Yangochiroptera</taxon>
        <taxon>Vespertilionidae</taxon>
        <taxon>Myotis</taxon>
    </lineage>
</organism>
<evidence type="ECO:0000313" key="3">
    <source>
        <dbReference type="EMBL" id="EPQ10394.1"/>
    </source>
</evidence>
<sequence>MALSVDSSWHRWQWRIRDGLLQSPSEATPLLSPEKESQSYNLTRQRIVFPNNNIFHQDWAEVSKRYSGNRICTTKYTLLTFLPRNLMEQFHRWANLYFLFLVILNWMPTMEVFHREITMLPLATVLFIIMVKDGLEDFKRYCFDREINCSHIQIYERTQSRHTCSWLPGLEDGKRKIPVGDVYIPTGGVSTSRRKWPGRWTPALSKLFPCQISPWVFVDQLFIFNMPCKRREKFSAEKGGKRCQGRDWLVAEP</sequence>
<feature type="transmembrane region" description="Helical" evidence="1">
    <location>
        <begin position="90"/>
        <end position="107"/>
    </location>
</feature>
<dbReference type="GO" id="GO:0045332">
    <property type="term" value="P:phospholipid translocation"/>
    <property type="evidence" value="ECO:0007669"/>
    <property type="project" value="TreeGrafter"/>
</dbReference>
<keyword evidence="1" id="KW-1133">Transmembrane helix</keyword>
<proteinExistence type="predicted"/>
<dbReference type="AlphaFoldDB" id="S7N0F6"/>
<dbReference type="Pfam" id="PF16209">
    <property type="entry name" value="PhoLip_ATPase_N"/>
    <property type="match status" value="1"/>
</dbReference>
<evidence type="ECO:0000313" key="4">
    <source>
        <dbReference type="Proteomes" id="UP000052978"/>
    </source>
</evidence>
<keyword evidence="1" id="KW-0472">Membrane</keyword>
<name>S7N0F6_MYOBR</name>
<dbReference type="InterPro" id="IPR023298">
    <property type="entry name" value="ATPase_P-typ_TM_dom_sf"/>
</dbReference>
<dbReference type="Proteomes" id="UP000052978">
    <property type="component" value="Unassembled WGS sequence"/>
</dbReference>
<accession>S7N0F6</accession>
<reference evidence="3 4" key="1">
    <citation type="journal article" date="2013" name="Nat. Commun.">
        <title>Genome analysis reveals insights into physiology and longevity of the Brandt's bat Myotis brandtii.</title>
        <authorList>
            <person name="Seim I."/>
            <person name="Fang X."/>
            <person name="Xiong Z."/>
            <person name="Lobanov A.V."/>
            <person name="Huang Z."/>
            <person name="Ma S."/>
            <person name="Feng Y."/>
            <person name="Turanov A.A."/>
            <person name="Zhu Y."/>
            <person name="Lenz T.L."/>
            <person name="Gerashchenko M.V."/>
            <person name="Fan D."/>
            <person name="Hee Yim S."/>
            <person name="Yao X."/>
            <person name="Jordan D."/>
            <person name="Xiong Y."/>
            <person name="Ma Y."/>
            <person name="Lyapunov A.N."/>
            <person name="Chen G."/>
            <person name="Kulakova O.I."/>
            <person name="Sun Y."/>
            <person name="Lee S.G."/>
            <person name="Bronson R.T."/>
            <person name="Moskalev A.A."/>
            <person name="Sunyaev S.R."/>
            <person name="Zhang G."/>
            <person name="Krogh A."/>
            <person name="Wang J."/>
            <person name="Gladyshev V.N."/>
        </authorList>
    </citation>
    <scope>NUCLEOTIDE SEQUENCE [LARGE SCALE GENOMIC DNA]</scope>
</reference>
<dbReference type="SUPFAM" id="SSF81665">
    <property type="entry name" value="Calcium ATPase, transmembrane domain M"/>
    <property type="match status" value="1"/>
</dbReference>
<dbReference type="EMBL" id="KE162980">
    <property type="protein sequence ID" value="EPQ10394.1"/>
    <property type="molecule type" value="Genomic_DNA"/>
</dbReference>
<dbReference type="GO" id="GO:0140326">
    <property type="term" value="F:ATPase-coupled intramembrane lipid transporter activity"/>
    <property type="evidence" value="ECO:0007669"/>
    <property type="project" value="TreeGrafter"/>
</dbReference>
<gene>
    <name evidence="3" type="ORF">D623_10034856</name>
</gene>
<protein>
    <submittedName>
        <fullName evidence="3">Putative phospholipid-transporting ATPase VB</fullName>
    </submittedName>
</protein>
<evidence type="ECO:0000259" key="2">
    <source>
        <dbReference type="Pfam" id="PF16209"/>
    </source>
</evidence>
<feature type="domain" description="P-type ATPase N-terminal" evidence="2">
    <location>
        <begin position="62"/>
        <end position="118"/>
    </location>
</feature>
<keyword evidence="1" id="KW-0812">Transmembrane</keyword>
<dbReference type="PANTHER" id="PTHR24092:SF79">
    <property type="entry name" value="PHOSPHOLIPID-TRANSPORTING ATPASE VB"/>
    <property type="match status" value="1"/>
</dbReference>
<dbReference type="GO" id="GO:0005886">
    <property type="term" value="C:plasma membrane"/>
    <property type="evidence" value="ECO:0007669"/>
    <property type="project" value="TreeGrafter"/>
</dbReference>